<dbReference type="OrthoDB" id="1668162at2759"/>
<protein>
    <recommendedName>
        <fullName evidence="2">Formin-like protein</fullName>
    </recommendedName>
</protein>
<evidence type="ECO:0000256" key="1">
    <source>
        <dbReference type="ARBA" id="ARBA00025793"/>
    </source>
</evidence>
<feature type="compositionally biased region" description="Low complexity" evidence="3">
    <location>
        <begin position="883"/>
        <end position="894"/>
    </location>
</feature>
<dbReference type="AlphaFoldDB" id="A0A067KHC7"/>
<evidence type="ECO:0000259" key="5">
    <source>
        <dbReference type="PROSITE" id="PS51444"/>
    </source>
</evidence>
<feature type="compositionally biased region" description="Basic and acidic residues" evidence="3">
    <location>
        <begin position="301"/>
        <end position="311"/>
    </location>
</feature>
<dbReference type="InterPro" id="IPR027643">
    <property type="entry name" value="Formin-like_plant"/>
</dbReference>
<comment type="similarity">
    <text evidence="1">Belongs to the formin-like family. Class-I subfamily.</text>
</comment>
<evidence type="ECO:0000256" key="3">
    <source>
        <dbReference type="SAM" id="MobiDB-lite"/>
    </source>
</evidence>
<reference evidence="6 7" key="1">
    <citation type="journal article" date="2014" name="PLoS ONE">
        <title>Global Analysis of Gene Expression Profiles in Physic Nut (Jatropha curcas L.) Seedlings Exposed to Salt Stress.</title>
        <authorList>
            <person name="Zhang L."/>
            <person name="Zhang C."/>
            <person name="Wu P."/>
            <person name="Chen Y."/>
            <person name="Li M."/>
            <person name="Jiang H."/>
            <person name="Wu G."/>
        </authorList>
    </citation>
    <scope>NUCLEOTIDE SEQUENCE [LARGE SCALE GENOMIC DNA]</scope>
    <source>
        <strain evidence="7">cv. GZQX0401</strain>
        <tissue evidence="6">Young leaves</tissue>
    </source>
</reference>
<dbReference type="InterPro" id="IPR015425">
    <property type="entry name" value="FH2_Formin"/>
</dbReference>
<feature type="compositionally biased region" description="Pro residues" evidence="3">
    <location>
        <begin position="331"/>
        <end position="368"/>
    </location>
</feature>
<feature type="domain" description="FH2" evidence="5">
    <location>
        <begin position="454"/>
        <end position="886"/>
    </location>
</feature>
<evidence type="ECO:0000256" key="2">
    <source>
        <dbReference type="RuleBase" id="RU361260"/>
    </source>
</evidence>
<evidence type="ECO:0000256" key="4">
    <source>
        <dbReference type="SAM" id="Phobius"/>
    </source>
</evidence>
<feature type="region of interest" description="Disordered" evidence="3">
    <location>
        <begin position="134"/>
        <end position="166"/>
    </location>
</feature>
<dbReference type="InterPro" id="IPR042201">
    <property type="entry name" value="FH2_Formin_sf"/>
</dbReference>
<evidence type="ECO:0000313" key="6">
    <source>
        <dbReference type="EMBL" id="KDP35641.1"/>
    </source>
</evidence>
<evidence type="ECO:0000313" key="7">
    <source>
        <dbReference type="Proteomes" id="UP000027138"/>
    </source>
</evidence>
<feature type="region of interest" description="Disordered" evidence="3">
    <location>
        <begin position="301"/>
        <end position="457"/>
    </location>
</feature>
<accession>A0A067KHC7</accession>
<dbReference type="GO" id="GO:0051015">
    <property type="term" value="F:actin filament binding"/>
    <property type="evidence" value="ECO:0007669"/>
    <property type="project" value="InterPro"/>
</dbReference>
<dbReference type="Gene3D" id="1.20.58.2220">
    <property type="entry name" value="Formin, FH2 domain"/>
    <property type="match status" value="1"/>
</dbReference>
<keyword evidence="7" id="KW-1185">Reference proteome</keyword>
<feature type="compositionally biased region" description="Pro residues" evidence="3">
    <location>
        <begin position="407"/>
        <end position="430"/>
    </location>
</feature>
<organism evidence="6 7">
    <name type="scientific">Jatropha curcas</name>
    <name type="common">Barbados nut</name>
    <dbReference type="NCBI Taxonomy" id="180498"/>
    <lineage>
        <taxon>Eukaryota</taxon>
        <taxon>Viridiplantae</taxon>
        <taxon>Streptophyta</taxon>
        <taxon>Embryophyta</taxon>
        <taxon>Tracheophyta</taxon>
        <taxon>Spermatophyta</taxon>
        <taxon>Magnoliopsida</taxon>
        <taxon>eudicotyledons</taxon>
        <taxon>Gunneridae</taxon>
        <taxon>Pentapetalae</taxon>
        <taxon>rosids</taxon>
        <taxon>fabids</taxon>
        <taxon>Malpighiales</taxon>
        <taxon>Euphorbiaceae</taxon>
        <taxon>Crotonoideae</taxon>
        <taxon>Jatropheae</taxon>
        <taxon>Jatropha</taxon>
    </lineage>
</organism>
<feature type="transmembrane region" description="Helical" evidence="4">
    <location>
        <begin position="188"/>
        <end position="212"/>
    </location>
</feature>
<gene>
    <name evidence="6" type="ORF">JCGZ_09079</name>
</gene>
<sequence>MVGSLEDRKNTEEMYLSRLVSPVTGEVDKGMAELLWITCRLDLICLKEANEDVNFCFPMAGKSDSQAMSIVREQIWSIIIKVQHPKLKQNLVDCIRKNSILFQVSGKGHSNIQHTKHHDSFIFKPAIPKRNLLQPNVHSPPPHLATPSSPQISTQQDSLRKKGGDRSPRLILEEESEYEEMEESHKKIILIAVVSTATLTFVFAGAIFFIWFKFFRKRSGNADESPEISASLRDYCSSGSSYKSYSIGNSIKEAEKPSGPTREIKKRFDKKGSTLQSITTSIVHSPMQEIVSYGTAVETDKVSVEPNEKSSNDTGVLLPPPPGKMNTMPSLKPPPPLPPPSVNPQPPPPPTNAGPPPPKAPPPPPPPGKASGNVAPRPPGPPPPGPPTPGPPPPPGPPPMASGSKPGPAPPPPPPGKGGAGPRPPPPLPGGGPKAPRAPMGPKPPSKSSQAEGAESYATNQAKLKPFFWDKVNANTDNAMVWSQIKAGSFQFNEEMIESLFGYSAPDKRLDKRKDSSSKDTIQHIQIIDGKKSQNLSILLRALNVTIEEVSDALREGNELPIELLQTLLKMAPTADEELKLRLFTGELSQLGSAERFLKVLVDIPFAYKRLEALLFMCTMQEDVTTTKESFQTLEVACNELKSSRLFLKLLEAVLKTGNRMNDGTFRGGAQAFKLDTLLKLSDVKGVDGKTTLLHFVVQEIIRYEGVRAVRVARESRTFSNLSISSEDLLEDISPDTDDDYRSIGLRVVSNLSNELEHVKKAAVVDADSLTGTVARLGYSLLKAQDLVTKDLKSLEEESQFHETLKNFVKNAEVDIMSLLAEEKKIMALVKTTCDYFHGSAAKDEGLRLFVIVRDFLVILDKVCKQVADAQKALEKTLKKESSTASSANNSSRRSSIKVQEPKKNDSSSSSDDDSD</sequence>
<dbReference type="PANTHER" id="PTHR23213">
    <property type="entry name" value="FORMIN-RELATED"/>
    <property type="match status" value="1"/>
</dbReference>
<dbReference type="GO" id="GO:0045010">
    <property type="term" value="P:actin nucleation"/>
    <property type="evidence" value="ECO:0007669"/>
    <property type="project" value="InterPro"/>
</dbReference>
<dbReference type="STRING" id="180498.A0A067KHC7"/>
<dbReference type="PANTHER" id="PTHR23213:SF269">
    <property type="entry name" value="FORMIN-LIKE PROTEIN 5"/>
    <property type="match status" value="1"/>
</dbReference>
<dbReference type="Pfam" id="PF02181">
    <property type="entry name" value="FH2"/>
    <property type="match status" value="1"/>
</dbReference>
<proteinExistence type="inferred from homology"/>
<dbReference type="Proteomes" id="UP000027138">
    <property type="component" value="Unassembled WGS sequence"/>
</dbReference>
<keyword evidence="4" id="KW-1133">Transmembrane helix</keyword>
<dbReference type="SUPFAM" id="SSF101447">
    <property type="entry name" value="Formin homology 2 domain (FH2 domain)"/>
    <property type="match status" value="1"/>
</dbReference>
<name>A0A067KHC7_JATCU</name>
<feature type="compositionally biased region" description="Pro residues" evidence="3">
    <location>
        <begin position="376"/>
        <end position="400"/>
    </location>
</feature>
<dbReference type="EMBL" id="KK914482">
    <property type="protein sequence ID" value="KDP35641.1"/>
    <property type="molecule type" value="Genomic_DNA"/>
</dbReference>
<feature type="compositionally biased region" description="Polar residues" evidence="3">
    <location>
        <begin position="146"/>
        <end position="157"/>
    </location>
</feature>
<keyword evidence="4" id="KW-0812">Transmembrane</keyword>
<feature type="region of interest" description="Disordered" evidence="3">
    <location>
        <begin position="878"/>
        <end position="916"/>
    </location>
</feature>
<dbReference type="PROSITE" id="PS51444">
    <property type="entry name" value="FH2"/>
    <property type="match status" value="1"/>
</dbReference>
<keyword evidence="4" id="KW-0472">Membrane</keyword>
<dbReference type="SMART" id="SM00498">
    <property type="entry name" value="FH2"/>
    <property type="match status" value="1"/>
</dbReference>